<evidence type="ECO:0000259" key="7">
    <source>
        <dbReference type="Pfam" id="PF03501"/>
    </source>
</evidence>
<dbReference type="InterPro" id="IPR005326">
    <property type="entry name" value="Plectin_eS10_N"/>
</dbReference>
<feature type="compositionally biased region" description="Gly residues" evidence="6">
    <location>
        <begin position="130"/>
        <end position="142"/>
    </location>
</feature>
<dbReference type="OMA" id="YRRRDQE"/>
<keyword evidence="3" id="KW-0963">Cytoplasm</keyword>
<keyword evidence="5" id="KW-0687">Ribonucleoprotein</keyword>
<evidence type="ECO:0000313" key="8">
    <source>
        <dbReference type="EMBL" id="KXS20792.1"/>
    </source>
</evidence>
<comment type="subcellular location">
    <subcellularLocation>
        <location evidence="1">Cytoplasm</location>
    </subcellularLocation>
</comment>
<comment type="similarity">
    <text evidence="2">Belongs to the eukaryotic ribosomal protein eS10 family.</text>
</comment>
<proteinExistence type="inferred from homology"/>
<dbReference type="Proteomes" id="UP000070544">
    <property type="component" value="Unassembled WGS sequence"/>
</dbReference>
<evidence type="ECO:0000256" key="5">
    <source>
        <dbReference type="ARBA" id="ARBA00023274"/>
    </source>
</evidence>
<dbReference type="GO" id="GO:0003735">
    <property type="term" value="F:structural constituent of ribosome"/>
    <property type="evidence" value="ECO:0007669"/>
    <property type="project" value="TreeGrafter"/>
</dbReference>
<dbReference type="PANTHER" id="PTHR12146">
    <property type="entry name" value="40S RIBOSOMAL PROTEIN S10"/>
    <property type="match status" value="1"/>
</dbReference>
<sequence length="162" mass="18598">MLIPKENRKKIYQYLFQEGVMVAKKDYNAAKHHELDVPNLQVIKALQSLNSRQYVRTQFSWQYYYYFLTNEGVEFLRKELHLPVEIVPKTQYKTKQSVGVRPGGDERGDRPFRGDRPPREDGYRRREGFGRGGPGGKEGAPGEGYKPEFRGGFGRGRGAPAS</sequence>
<keyword evidence="9" id="KW-1185">Reference proteome</keyword>
<dbReference type="EMBL" id="KQ965734">
    <property type="protein sequence ID" value="KXS20792.1"/>
    <property type="molecule type" value="Genomic_DNA"/>
</dbReference>
<accession>A0A139AVM9</accession>
<feature type="compositionally biased region" description="Basic and acidic residues" evidence="6">
    <location>
        <begin position="103"/>
        <end position="129"/>
    </location>
</feature>
<dbReference type="OrthoDB" id="5211809at2759"/>
<dbReference type="FunFam" id="1.10.10.10:FF:000025">
    <property type="entry name" value="40S ribosomal protein S10"/>
    <property type="match status" value="1"/>
</dbReference>
<feature type="region of interest" description="Disordered" evidence="6">
    <location>
        <begin position="93"/>
        <end position="162"/>
    </location>
</feature>
<reference evidence="8 9" key="1">
    <citation type="journal article" date="2015" name="Genome Biol. Evol.">
        <title>Phylogenomic analyses indicate that early fungi evolved digesting cell walls of algal ancestors of land plants.</title>
        <authorList>
            <person name="Chang Y."/>
            <person name="Wang S."/>
            <person name="Sekimoto S."/>
            <person name="Aerts A.L."/>
            <person name="Choi C."/>
            <person name="Clum A."/>
            <person name="LaButti K.M."/>
            <person name="Lindquist E.A."/>
            <person name="Yee Ngan C."/>
            <person name="Ohm R.A."/>
            <person name="Salamov A.A."/>
            <person name="Grigoriev I.V."/>
            <person name="Spatafora J.W."/>
            <person name="Berbee M.L."/>
        </authorList>
    </citation>
    <scope>NUCLEOTIDE SEQUENCE [LARGE SCALE GENOMIC DNA]</scope>
    <source>
        <strain evidence="8 9">JEL478</strain>
    </source>
</reference>
<evidence type="ECO:0000256" key="6">
    <source>
        <dbReference type="SAM" id="MobiDB-lite"/>
    </source>
</evidence>
<feature type="domain" description="Plectin/eS10 N-terminal" evidence="7">
    <location>
        <begin position="3"/>
        <end position="93"/>
    </location>
</feature>
<dbReference type="AlphaFoldDB" id="A0A139AVM9"/>
<dbReference type="GO" id="GO:0003723">
    <property type="term" value="F:RNA binding"/>
    <property type="evidence" value="ECO:0007669"/>
    <property type="project" value="TreeGrafter"/>
</dbReference>
<dbReference type="GO" id="GO:0022627">
    <property type="term" value="C:cytosolic small ribosomal subunit"/>
    <property type="evidence" value="ECO:0007669"/>
    <property type="project" value="TreeGrafter"/>
</dbReference>
<dbReference type="STRING" id="1344416.A0A139AVM9"/>
<keyword evidence="4" id="KW-0689">Ribosomal protein</keyword>
<evidence type="ECO:0000313" key="9">
    <source>
        <dbReference type="Proteomes" id="UP000070544"/>
    </source>
</evidence>
<dbReference type="InterPro" id="IPR036388">
    <property type="entry name" value="WH-like_DNA-bd_sf"/>
</dbReference>
<evidence type="ECO:0000256" key="2">
    <source>
        <dbReference type="ARBA" id="ARBA00007278"/>
    </source>
</evidence>
<organism evidence="8 9">
    <name type="scientific">Gonapodya prolifera (strain JEL478)</name>
    <name type="common">Monoblepharis prolifera</name>
    <dbReference type="NCBI Taxonomy" id="1344416"/>
    <lineage>
        <taxon>Eukaryota</taxon>
        <taxon>Fungi</taxon>
        <taxon>Fungi incertae sedis</taxon>
        <taxon>Chytridiomycota</taxon>
        <taxon>Chytridiomycota incertae sedis</taxon>
        <taxon>Monoblepharidomycetes</taxon>
        <taxon>Monoblepharidales</taxon>
        <taxon>Gonapodyaceae</taxon>
        <taxon>Gonapodya</taxon>
    </lineage>
</organism>
<evidence type="ECO:0000256" key="4">
    <source>
        <dbReference type="ARBA" id="ARBA00022980"/>
    </source>
</evidence>
<evidence type="ECO:0000256" key="1">
    <source>
        <dbReference type="ARBA" id="ARBA00004496"/>
    </source>
</evidence>
<dbReference type="PANTHER" id="PTHR12146:SF0">
    <property type="entry name" value="RIBOSOMAL PROTEIN S10"/>
    <property type="match status" value="1"/>
</dbReference>
<dbReference type="InterPro" id="IPR037447">
    <property type="entry name" value="Ribosomal_eS10"/>
</dbReference>
<gene>
    <name evidence="8" type="ORF">M427DRAFT_51756</name>
</gene>
<evidence type="ECO:0000256" key="3">
    <source>
        <dbReference type="ARBA" id="ARBA00022490"/>
    </source>
</evidence>
<dbReference type="Gene3D" id="1.10.10.10">
    <property type="entry name" value="Winged helix-like DNA-binding domain superfamily/Winged helix DNA-binding domain"/>
    <property type="match status" value="1"/>
</dbReference>
<name>A0A139AVM9_GONPJ</name>
<protein>
    <recommendedName>
        <fullName evidence="7">Plectin/eS10 N-terminal domain-containing protein</fullName>
    </recommendedName>
</protein>
<dbReference type="Pfam" id="PF03501">
    <property type="entry name" value="S10_plectin"/>
    <property type="match status" value="1"/>
</dbReference>
<feature type="compositionally biased region" description="Gly residues" evidence="6">
    <location>
        <begin position="151"/>
        <end position="162"/>
    </location>
</feature>